<dbReference type="Gene3D" id="1.10.8.430">
    <property type="entry name" value="Helical domain of apoptotic protease-activating factors"/>
    <property type="match status" value="1"/>
</dbReference>
<reference evidence="13" key="1">
    <citation type="journal article" date="2014" name="Nat. Genet.">
        <title>The genome of the stress-tolerant wild tomato species Solanum pennellii.</title>
        <authorList>
            <person name="Bolger A."/>
            <person name="Scossa F."/>
            <person name="Bolger M.E."/>
            <person name="Lanz C."/>
            <person name="Maumus F."/>
            <person name="Tohge T."/>
            <person name="Quesneville H."/>
            <person name="Alseekh S."/>
            <person name="Sorensen I."/>
            <person name="Lichtenstein G."/>
            <person name="Fich E.A."/>
            <person name="Conte M."/>
            <person name="Keller H."/>
            <person name="Schneeberger K."/>
            <person name="Schwacke R."/>
            <person name="Ofner I."/>
            <person name="Vrebalov J."/>
            <person name="Xu Y."/>
            <person name="Osorio S."/>
            <person name="Aflitos S.A."/>
            <person name="Schijlen E."/>
            <person name="Jimenez-Gomez J.M."/>
            <person name="Ryngajllo M."/>
            <person name="Kimura S."/>
            <person name="Kumar R."/>
            <person name="Koenig D."/>
            <person name="Headland L.R."/>
            <person name="Maloof J.N."/>
            <person name="Sinha N."/>
            <person name="van Ham R.C."/>
            <person name="Lankhorst R.K."/>
            <person name="Mao L."/>
            <person name="Vogel A."/>
            <person name="Arsova B."/>
            <person name="Panstruga R."/>
            <person name="Fei Z."/>
            <person name="Rose J.K."/>
            <person name="Zamir D."/>
            <person name="Carrari F."/>
            <person name="Giovannoni J.J."/>
            <person name="Weigel D."/>
            <person name="Usadel B."/>
            <person name="Fernie A.R."/>
        </authorList>
    </citation>
    <scope>NUCLEOTIDE SEQUENCE [LARGE SCALE GENOMIC DNA]</scope>
    <source>
        <strain evidence="13">cv. LA0716</strain>
    </source>
</reference>
<dbReference type="RefSeq" id="XP_027773059.1">
    <property type="nucleotide sequence ID" value="XM_027917258.1"/>
</dbReference>
<evidence type="ECO:0000256" key="8">
    <source>
        <dbReference type="ARBA" id="ARBA00023054"/>
    </source>
</evidence>
<dbReference type="InterPro" id="IPR002182">
    <property type="entry name" value="NB-ARC"/>
</dbReference>
<dbReference type="GeneID" id="107018487"/>
<dbReference type="PANTHER" id="PTHR23155:SF1193">
    <property type="entry name" value="DISEASE RESISTANCE PROTEIN RPP13-RELATED"/>
    <property type="match status" value="1"/>
</dbReference>
<reference evidence="14" key="2">
    <citation type="submission" date="2025-08" db="UniProtKB">
        <authorList>
            <consortium name="RefSeq"/>
        </authorList>
    </citation>
    <scope>IDENTIFICATION</scope>
</reference>
<keyword evidence="5" id="KW-0547">Nucleotide-binding</keyword>
<dbReference type="SUPFAM" id="SSF52540">
    <property type="entry name" value="P-loop containing nucleoside triphosphate hydrolases"/>
    <property type="match status" value="1"/>
</dbReference>
<keyword evidence="3" id="KW-0433">Leucine-rich repeat</keyword>
<feature type="domain" description="Disease resistance protein winged helix" evidence="11">
    <location>
        <begin position="415"/>
        <end position="484"/>
    </location>
</feature>
<sequence>MTLMLSSNKLLNPAGKMRRMVSSCNPQVHSARPSMFVMYINVWMRINTRTNKLFYFQVLKEMVKKIRKVVNDAEDSIDKFVIEAKRHDDKNKFAQWFHITHVARAKGVADEIKSIRERVKEIRENDAYGLQAITLDDNFNRGDEERKAPVVEEDDVVGFDDEAKTVIDRLIGGSDYVEVVPVVGMPGLGKTTLAYKIYKDPKVEYEFFTRVWVYVSQTFKRREIFLNIISKFTRNTKQYHDTPEDDLANEVKELLGKGGKYLIVLDDVWTMEAWDRIKIAFPNNGKRNRVLMTTRQSNVAKRCNDKPHDLKFLTKDESWELLEKKVFHKEKCPPELELPGISIAEKCMGLPLAIVVIAGALIGKGKTTREWELVAASVGEHLINRDPENCKKLVQMSYDRLPYDLKACFLYCGAFPGGSQIPAKKLIRLWIAEGFIQYQGPLALEDVAEDHLNDLVNRNLVMVMQRSCSGQIKICRVHDMLHEFCRHEAMMEENLFQEIKQGQERSFPGKQELATYRRLCIHSLVPEFLSMKPSGEHVRSFLCVGSKKIDMPPNEIPSIPKAFPLLRVLDAESIKFSRFSREFFKLFHLRYIALSTDKIKTIPADFGNLWNIQTLIVETQQATLDIKADIWNMTRLRHVCTNASATLPSTKRPKSSKDNLVNRCLQTLSTIAPECCTAEVFTRTPNLKKLGVRGKIDALLETSKDGSGSGLFSNIGKLGCLEYLKLVNDTRLSSKPLHLPPAYIFPQKLKKLSLVDTWFEWKDMSILGLLPDLEVLKLKENAFKGQSWEQEDGGFPRLQVLWIERTDLTSWKASSGNFPRLKHLALISCDKLEELPAELADVKNLQLIELQSSSESAARSARAILKRNQEKEQDGDKGTGFKLSIFPHDLGL</sequence>
<dbReference type="SUPFAM" id="SSF52058">
    <property type="entry name" value="L domain-like"/>
    <property type="match status" value="1"/>
</dbReference>
<dbReference type="InterPro" id="IPR038005">
    <property type="entry name" value="RX-like_CC"/>
</dbReference>
<dbReference type="Proteomes" id="UP000694930">
    <property type="component" value="Chromosome 5"/>
</dbReference>
<keyword evidence="4" id="KW-0677">Repeat</keyword>
<evidence type="ECO:0000256" key="2">
    <source>
        <dbReference type="ARBA" id="ARBA00008894"/>
    </source>
</evidence>
<evidence type="ECO:0000256" key="4">
    <source>
        <dbReference type="ARBA" id="ARBA00022737"/>
    </source>
</evidence>
<evidence type="ECO:0000256" key="5">
    <source>
        <dbReference type="ARBA" id="ARBA00022741"/>
    </source>
</evidence>
<dbReference type="Pfam" id="PF23598">
    <property type="entry name" value="LRR_14"/>
    <property type="match status" value="1"/>
</dbReference>
<evidence type="ECO:0000256" key="7">
    <source>
        <dbReference type="ARBA" id="ARBA00022840"/>
    </source>
</evidence>
<proteinExistence type="inferred from homology"/>
<organism evidence="13 14">
    <name type="scientific">Solanum pennellii</name>
    <name type="common">Tomato</name>
    <name type="synonym">Lycopersicon pennellii</name>
    <dbReference type="NCBI Taxonomy" id="28526"/>
    <lineage>
        <taxon>Eukaryota</taxon>
        <taxon>Viridiplantae</taxon>
        <taxon>Streptophyta</taxon>
        <taxon>Embryophyta</taxon>
        <taxon>Tracheophyta</taxon>
        <taxon>Spermatophyta</taxon>
        <taxon>Magnoliopsida</taxon>
        <taxon>eudicotyledons</taxon>
        <taxon>Gunneridae</taxon>
        <taxon>Pentapetalae</taxon>
        <taxon>asterids</taxon>
        <taxon>lamiids</taxon>
        <taxon>Solanales</taxon>
        <taxon>Solanaceae</taxon>
        <taxon>Solanoideae</taxon>
        <taxon>Solaneae</taxon>
        <taxon>Solanum</taxon>
        <taxon>Solanum subgen. Lycopersicon</taxon>
    </lineage>
</organism>
<dbReference type="PANTHER" id="PTHR23155">
    <property type="entry name" value="DISEASE RESISTANCE PROTEIN RP"/>
    <property type="match status" value="1"/>
</dbReference>
<dbReference type="InterPro" id="IPR058922">
    <property type="entry name" value="WHD_DRP"/>
</dbReference>
<dbReference type="PRINTS" id="PR00364">
    <property type="entry name" value="DISEASERSIST"/>
</dbReference>
<dbReference type="InterPro" id="IPR044974">
    <property type="entry name" value="Disease_R_plants"/>
</dbReference>
<evidence type="ECO:0000259" key="11">
    <source>
        <dbReference type="Pfam" id="PF23559"/>
    </source>
</evidence>
<dbReference type="CDD" id="cd14798">
    <property type="entry name" value="RX-CC_like"/>
    <property type="match status" value="1"/>
</dbReference>
<dbReference type="Gene3D" id="3.40.50.300">
    <property type="entry name" value="P-loop containing nucleotide triphosphate hydrolases"/>
    <property type="match status" value="1"/>
</dbReference>
<dbReference type="Pfam" id="PF23559">
    <property type="entry name" value="WHD_DRP"/>
    <property type="match status" value="1"/>
</dbReference>
<evidence type="ECO:0000256" key="1">
    <source>
        <dbReference type="ARBA" id="ARBA00004170"/>
    </source>
</evidence>
<evidence type="ECO:0000256" key="9">
    <source>
        <dbReference type="ARBA" id="ARBA00023136"/>
    </source>
</evidence>
<comment type="similarity">
    <text evidence="2">Belongs to the disease resistance NB-LRR family.</text>
</comment>
<evidence type="ECO:0000313" key="13">
    <source>
        <dbReference type="Proteomes" id="UP000694930"/>
    </source>
</evidence>
<protein>
    <submittedName>
        <fullName evidence="14">Late blight resistance protein homolog R1B-16 isoform X1</fullName>
    </submittedName>
</protein>
<dbReference type="Pfam" id="PF00931">
    <property type="entry name" value="NB-ARC"/>
    <property type="match status" value="1"/>
</dbReference>
<feature type="domain" description="Disease resistance R13L4/SHOC-2-like LRR" evidence="12">
    <location>
        <begin position="537"/>
        <end position="855"/>
    </location>
</feature>
<dbReference type="Gene3D" id="1.10.10.10">
    <property type="entry name" value="Winged helix-like DNA-binding domain superfamily/Winged helix DNA-binding domain"/>
    <property type="match status" value="1"/>
</dbReference>
<evidence type="ECO:0000313" key="14">
    <source>
        <dbReference type="RefSeq" id="XP_027773059.1"/>
    </source>
</evidence>
<keyword evidence="8" id="KW-0175">Coiled coil</keyword>
<keyword evidence="13" id="KW-1185">Reference proteome</keyword>
<name>A0ABM1VBE1_SOLPN</name>
<dbReference type="InterPro" id="IPR036388">
    <property type="entry name" value="WH-like_DNA-bd_sf"/>
</dbReference>
<evidence type="ECO:0000259" key="12">
    <source>
        <dbReference type="Pfam" id="PF23598"/>
    </source>
</evidence>
<evidence type="ECO:0000256" key="3">
    <source>
        <dbReference type="ARBA" id="ARBA00022614"/>
    </source>
</evidence>
<dbReference type="InterPro" id="IPR055414">
    <property type="entry name" value="LRR_R13L4/SHOC2-like"/>
</dbReference>
<keyword evidence="7" id="KW-0067">ATP-binding</keyword>
<evidence type="ECO:0000259" key="10">
    <source>
        <dbReference type="Pfam" id="PF00931"/>
    </source>
</evidence>
<dbReference type="InterPro" id="IPR032675">
    <property type="entry name" value="LRR_dom_sf"/>
</dbReference>
<gene>
    <name evidence="14" type="primary">LOC107018487</name>
</gene>
<feature type="domain" description="NB-ARC" evidence="10">
    <location>
        <begin position="161"/>
        <end position="331"/>
    </location>
</feature>
<keyword evidence="9" id="KW-0472">Membrane</keyword>
<evidence type="ECO:0000256" key="6">
    <source>
        <dbReference type="ARBA" id="ARBA00022821"/>
    </source>
</evidence>
<dbReference type="InterPro" id="IPR027417">
    <property type="entry name" value="P-loop_NTPase"/>
</dbReference>
<dbReference type="InterPro" id="IPR042197">
    <property type="entry name" value="Apaf_helical"/>
</dbReference>
<keyword evidence="6" id="KW-0611">Plant defense</keyword>
<accession>A0ABM1VBE1</accession>
<dbReference type="Gene3D" id="3.80.10.10">
    <property type="entry name" value="Ribonuclease Inhibitor"/>
    <property type="match status" value="1"/>
</dbReference>
<comment type="subcellular location">
    <subcellularLocation>
        <location evidence="1">Membrane</location>
        <topology evidence="1">Peripheral membrane protein</topology>
    </subcellularLocation>
</comment>